<accession>A0A9D5GW34</accession>
<sequence length="376" mass="43258">MLELARLLKQEEKVIQPHAERVEIVIPGTAEVRKKVKVGAASEASRKQNGSPVERACGCLHLVMSGYARVEYRCRREQATMERGSSSREAERPCLYQRAMVTLFHEMIHHEIDCYVDDMIAKSHAEVGHLADRGKSVDRFETIQTEAARRLRQYMLVHTTLWISKMDLIKYISEKPAMTGRVAKGPMILIEYDIRYISQKAIEGSVLSDYVAPQPIEGYQPRKFEFPDEDISRCSNRKIESFVARITFECTNDGGGIRSWYPGYRTSVRTSTGATPFSLVYGMEAVLPVEVQIPSLRVLMDVKLQEAEWVRTRYEELSLIEEKRLATICHGQLYQQRMKCAFDRKVRPRVYHVGDMVLKRILPPQNDRRGQVDTEL</sequence>
<dbReference type="Proteomes" id="UP001058974">
    <property type="component" value="Chromosome 1"/>
</dbReference>
<dbReference type="Gramene" id="Psat01G0229700-T1">
    <property type="protein sequence ID" value="KAI5443595.1"/>
    <property type="gene ID" value="KIW84_012297"/>
</dbReference>
<keyword evidence="2" id="KW-1185">Reference proteome</keyword>
<evidence type="ECO:0000313" key="1">
    <source>
        <dbReference type="EMBL" id="KAI5443595.1"/>
    </source>
</evidence>
<reference evidence="1 2" key="1">
    <citation type="journal article" date="2022" name="Nat. Genet.">
        <title>Improved pea reference genome and pan-genome highlight genomic features and evolutionary characteristics.</title>
        <authorList>
            <person name="Yang T."/>
            <person name="Liu R."/>
            <person name="Luo Y."/>
            <person name="Hu S."/>
            <person name="Wang D."/>
            <person name="Wang C."/>
            <person name="Pandey M.K."/>
            <person name="Ge S."/>
            <person name="Xu Q."/>
            <person name="Li N."/>
            <person name="Li G."/>
            <person name="Huang Y."/>
            <person name="Saxena R.K."/>
            <person name="Ji Y."/>
            <person name="Li M."/>
            <person name="Yan X."/>
            <person name="He Y."/>
            <person name="Liu Y."/>
            <person name="Wang X."/>
            <person name="Xiang C."/>
            <person name="Varshney R.K."/>
            <person name="Ding H."/>
            <person name="Gao S."/>
            <person name="Zong X."/>
        </authorList>
    </citation>
    <scope>NUCLEOTIDE SEQUENCE [LARGE SCALE GENOMIC DNA]</scope>
    <source>
        <strain evidence="1 2">cv. Zhongwan 6</strain>
    </source>
</reference>
<proteinExistence type="predicted"/>
<gene>
    <name evidence="1" type="ORF">KIW84_012297</name>
</gene>
<dbReference type="AlphaFoldDB" id="A0A9D5GW34"/>
<comment type="caution">
    <text evidence="1">The sequence shown here is derived from an EMBL/GenBank/DDBJ whole genome shotgun (WGS) entry which is preliminary data.</text>
</comment>
<organism evidence="1 2">
    <name type="scientific">Pisum sativum</name>
    <name type="common">Garden pea</name>
    <name type="synonym">Lathyrus oleraceus</name>
    <dbReference type="NCBI Taxonomy" id="3888"/>
    <lineage>
        <taxon>Eukaryota</taxon>
        <taxon>Viridiplantae</taxon>
        <taxon>Streptophyta</taxon>
        <taxon>Embryophyta</taxon>
        <taxon>Tracheophyta</taxon>
        <taxon>Spermatophyta</taxon>
        <taxon>Magnoliopsida</taxon>
        <taxon>eudicotyledons</taxon>
        <taxon>Gunneridae</taxon>
        <taxon>Pentapetalae</taxon>
        <taxon>rosids</taxon>
        <taxon>fabids</taxon>
        <taxon>Fabales</taxon>
        <taxon>Fabaceae</taxon>
        <taxon>Papilionoideae</taxon>
        <taxon>50 kb inversion clade</taxon>
        <taxon>NPAAA clade</taxon>
        <taxon>Hologalegina</taxon>
        <taxon>IRL clade</taxon>
        <taxon>Fabeae</taxon>
        <taxon>Lathyrus</taxon>
    </lineage>
</organism>
<name>A0A9D5GW34_PEA</name>
<dbReference type="EMBL" id="JAMSHJ010000001">
    <property type="protein sequence ID" value="KAI5443595.1"/>
    <property type="molecule type" value="Genomic_DNA"/>
</dbReference>
<protein>
    <submittedName>
        <fullName evidence="1">Uncharacterized protein</fullName>
    </submittedName>
</protein>
<dbReference type="PANTHER" id="PTHR48475">
    <property type="entry name" value="RIBONUCLEASE H"/>
    <property type="match status" value="1"/>
</dbReference>
<dbReference type="PANTHER" id="PTHR48475:SF1">
    <property type="entry name" value="RNASE H TYPE-1 DOMAIN-CONTAINING PROTEIN"/>
    <property type="match status" value="1"/>
</dbReference>
<evidence type="ECO:0000313" key="2">
    <source>
        <dbReference type="Proteomes" id="UP001058974"/>
    </source>
</evidence>